<reference evidence="1 2" key="1">
    <citation type="submission" date="2019-02" db="EMBL/GenBank/DDBJ databases">
        <title>Genome sequencing of the rare red list fungi Hericium alpestre (H. flagellum).</title>
        <authorList>
            <person name="Buettner E."/>
            <person name="Kellner H."/>
        </authorList>
    </citation>
    <scope>NUCLEOTIDE SEQUENCE [LARGE SCALE GENOMIC DNA]</scope>
    <source>
        <strain evidence="1 2">DSM 108284</strain>
    </source>
</reference>
<protein>
    <recommendedName>
        <fullName evidence="3">NADH:flavin oxidoreductase/NADH oxidase N-terminal domain-containing protein</fullName>
    </recommendedName>
</protein>
<gene>
    <name evidence="1" type="ORF">EWM64_g10125</name>
</gene>
<dbReference type="AlphaFoldDB" id="A0A4Y9ZGJ1"/>
<dbReference type="EMBL" id="SFCI01002453">
    <property type="protein sequence ID" value="TFY73886.1"/>
    <property type="molecule type" value="Genomic_DNA"/>
</dbReference>
<evidence type="ECO:0000313" key="1">
    <source>
        <dbReference type="EMBL" id="TFY73886.1"/>
    </source>
</evidence>
<evidence type="ECO:0008006" key="3">
    <source>
        <dbReference type="Google" id="ProtNLM"/>
    </source>
</evidence>
<proteinExistence type="predicted"/>
<dbReference type="Gene3D" id="3.20.20.70">
    <property type="entry name" value="Aldolase class I"/>
    <property type="match status" value="1"/>
</dbReference>
<comment type="caution">
    <text evidence="1">The sequence shown here is derived from an EMBL/GenBank/DDBJ whole genome shotgun (WGS) entry which is preliminary data.</text>
</comment>
<keyword evidence="2" id="KW-1185">Reference proteome</keyword>
<evidence type="ECO:0000313" key="2">
    <source>
        <dbReference type="Proteomes" id="UP000298061"/>
    </source>
</evidence>
<dbReference type="OrthoDB" id="72788at2759"/>
<accession>A0A4Y9ZGJ1</accession>
<dbReference type="STRING" id="135208.A0A4Y9ZGJ1"/>
<organism evidence="1 2">
    <name type="scientific">Hericium alpestre</name>
    <dbReference type="NCBI Taxonomy" id="135208"/>
    <lineage>
        <taxon>Eukaryota</taxon>
        <taxon>Fungi</taxon>
        <taxon>Dikarya</taxon>
        <taxon>Basidiomycota</taxon>
        <taxon>Agaricomycotina</taxon>
        <taxon>Agaricomycetes</taxon>
        <taxon>Russulales</taxon>
        <taxon>Hericiaceae</taxon>
        <taxon>Hericium</taxon>
    </lineage>
</organism>
<dbReference type="InterPro" id="IPR013785">
    <property type="entry name" value="Aldolase_TIM"/>
</dbReference>
<dbReference type="Proteomes" id="UP000298061">
    <property type="component" value="Unassembled WGS sequence"/>
</dbReference>
<sequence length="62" mass="6780">MSAINTGRIAQDVLDKGQADVTFVGRTFQRDPASVWTYAEDLGVKVHAAQQIEWAFKGALEA</sequence>
<dbReference type="SUPFAM" id="SSF51395">
    <property type="entry name" value="FMN-linked oxidoreductases"/>
    <property type="match status" value="1"/>
</dbReference>
<name>A0A4Y9ZGJ1_9AGAM</name>